<proteinExistence type="predicted"/>
<dbReference type="VEuPathDB" id="VectorBase:GPPI016786"/>
<protein>
    <submittedName>
        <fullName evidence="1">Uncharacterized protein</fullName>
    </submittedName>
</protein>
<organism evidence="1 2">
    <name type="scientific">Glossina palpalis gambiensis</name>
    <dbReference type="NCBI Taxonomy" id="67801"/>
    <lineage>
        <taxon>Eukaryota</taxon>
        <taxon>Metazoa</taxon>
        <taxon>Ecdysozoa</taxon>
        <taxon>Arthropoda</taxon>
        <taxon>Hexapoda</taxon>
        <taxon>Insecta</taxon>
        <taxon>Pterygota</taxon>
        <taxon>Neoptera</taxon>
        <taxon>Endopterygota</taxon>
        <taxon>Diptera</taxon>
        <taxon>Brachycera</taxon>
        <taxon>Muscomorpha</taxon>
        <taxon>Hippoboscoidea</taxon>
        <taxon>Glossinidae</taxon>
        <taxon>Glossina</taxon>
    </lineage>
</organism>
<dbReference type="EnsemblMetazoa" id="GPPI016786-RA">
    <property type="protein sequence ID" value="GPPI016786-PA"/>
    <property type="gene ID" value="GPPI016786"/>
</dbReference>
<reference evidence="2" key="1">
    <citation type="submission" date="2015-01" db="EMBL/GenBank/DDBJ databases">
        <authorList>
            <person name="Aksoy S."/>
            <person name="Warren W."/>
            <person name="Wilson R.K."/>
        </authorList>
    </citation>
    <scope>NUCLEOTIDE SEQUENCE [LARGE SCALE GENOMIC DNA]</scope>
    <source>
        <strain evidence="2">IAEA</strain>
    </source>
</reference>
<evidence type="ECO:0000313" key="1">
    <source>
        <dbReference type="EnsemblMetazoa" id="GPPI016786-PA"/>
    </source>
</evidence>
<accession>A0A1B0B2H2</accession>
<dbReference type="AlphaFoldDB" id="A0A1B0B2H2"/>
<reference evidence="1" key="2">
    <citation type="submission" date="2020-05" db="UniProtKB">
        <authorList>
            <consortium name="EnsemblMetazoa"/>
        </authorList>
    </citation>
    <scope>IDENTIFICATION</scope>
    <source>
        <strain evidence="1">IAEA</strain>
    </source>
</reference>
<keyword evidence="2" id="KW-1185">Reference proteome</keyword>
<dbReference type="Proteomes" id="UP000092460">
    <property type="component" value="Unassembled WGS sequence"/>
</dbReference>
<sequence>MGLQADGTAVLKKNAQNTAIPNVSILNAILNNYLPLTHVAYAGLSRQSIRSSYGDKKYSYCKILPNSVACFTLLKYTLARIMQIVDQLFKTIRLSSYSFYFEVNGLTSCRCGLFKIQTILSSTCIMIDGPK</sequence>
<dbReference type="EMBL" id="JXJN01007630">
    <property type="status" value="NOT_ANNOTATED_CDS"/>
    <property type="molecule type" value="Genomic_DNA"/>
</dbReference>
<name>A0A1B0B2H2_9MUSC</name>
<evidence type="ECO:0000313" key="2">
    <source>
        <dbReference type="Proteomes" id="UP000092460"/>
    </source>
</evidence>